<protein>
    <submittedName>
        <fullName evidence="2">Uncharacterized protein</fullName>
    </submittedName>
</protein>
<reference evidence="2" key="1">
    <citation type="submission" date="2023-08" db="EMBL/GenBank/DDBJ databases">
        <title>Draft sequence of the Babesia gibsoni genome.</title>
        <authorList>
            <person name="Yamagishi J.Y."/>
            <person name="Xuan X.X."/>
        </authorList>
    </citation>
    <scope>NUCLEOTIDE SEQUENCE</scope>
    <source>
        <strain evidence="2">Azabu</strain>
    </source>
</reference>
<organism evidence="2 3">
    <name type="scientific">Babesia gibsoni</name>
    <dbReference type="NCBI Taxonomy" id="33632"/>
    <lineage>
        <taxon>Eukaryota</taxon>
        <taxon>Sar</taxon>
        <taxon>Alveolata</taxon>
        <taxon>Apicomplexa</taxon>
        <taxon>Aconoidasida</taxon>
        <taxon>Piroplasmida</taxon>
        <taxon>Babesiidae</taxon>
        <taxon>Babesia</taxon>
    </lineage>
</organism>
<keyword evidence="3" id="KW-1185">Reference proteome</keyword>
<accession>A0AAD8P7K2</accession>
<dbReference type="Gene3D" id="3.90.1140.10">
    <property type="entry name" value="Cyclic phosphodiesterase"/>
    <property type="match status" value="1"/>
</dbReference>
<sequence length="494" mass="54897">MGAVKGDVFRFDTVTIQKEGTHPPEYRVFTVPIAVESQLPDEAEGNTQHEEVPSTASTMPQDAISIRMPFKGLIQKTIPEIEKRMGVRMGLTVQNDSLLLIANGERGAEAIEEMLNICRRSKVYNYYLCFPVRGKDFHINFDELKRQVKDCIGTSVAFERRPHVTLALLNLVTDSDLDAVVKVLQGTTLAVSALSLDEEGNKRPYTVTLSGVKSIKYKGKLAGRSVFMTSATPEDTLMDIASEFQDSVKATVNKILLESHKRLSKKSHKKRDSTAGIGTMTEAEAAAHGVHVTRGGNIEITYTDIATVDPNGAVNDEQFNRMVAELHHKYSDFVEESDGKHPKKRDPPNKHDSVAVELQRKDVGAEGEEDTVDKEVESDNEEFLEHETSVTNEFHVTLLRNHKVDKLKGIPFDCEGHVTCVELRPRGKETCSFKAYTKKSLIQFVGSRYDGKKSDRFGLINVVGSGAPDMAADLLTDPAAPQAEDKSERFVFWL</sequence>
<evidence type="ECO:0000256" key="1">
    <source>
        <dbReference type="SAM" id="MobiDB-lite"/>
    </source>
</evidence>
<name>A0AAD8P7K2_BABGI</name>
<dbReference type="EMBL" id="JAVEPI010000005">
    <property type="protein sequence ID" value="KAK1441690.1"/>
    <property type="molecule type" value="Genomic_DNA"/>
</dbReference>
<proteinExistence type="predicted"/>
<evidence type="ECO:0000313" key="2">
    <source>
        <dbReference type="EMBL" id="KAK1441690.1"/>
    </source>
</evidence>
<feature type="region of interest" description="Disordered" evidence="1">
    <location>
        <begin position="334"/>
        <end position="353"/>
    </location>
</feature>
<evidence type="ECO:0000313" key="3">
    <source>
        <dbReference type="Proteomes" id="UP001230268"/>
    </source>
</evidence>
<dbReference type="Proteomes" id="UP001230268">
    <property type="component" value="Unassembled WGS sequence"/>
</dbReference>
<dbReference type="AlphaFoldDB" id="A0AAD8P7K2"/>
<gene>
    <name evidence="2" type="ORF">BgAZ_500220</name>
</gene>
<comment type="caution">
    <text evidence="2">The sequence shown here is derived from an EMBL/GenBank/DDBJ whole genome shotgun (WGS) entry which is preliminary data.</text>
</comment>